<dbReference type="AlphaFoldDB" id="A0AAD9FPP6"/>
<keyword evidence="3" id="KW-1185">Reference proteome</keyword>
<dbReference type="EMBL" id="JAODAN010000013">
    <property type="protein sequence ID" value="KAK1920697.1"/>
    <property type="molecule type" value="Genomic_DNA"/>
</dbReference>
<dbReference type="Proteomes" id="UP001182556">
    <property type="component" value="Unassembled WGS sequence"/>
</dbReference>
<feature type="signal peptide" evidence="1">
    <location>
        <begin position="1"/>
        <end position="27"/>
    </location>
</feature>
<protein>
    <submittedName>
        <fullName evidence="2">Uncharacterized protein</fullName>
    </submittedName>
</protein>
<reference evidence="2" key="1">
    <citation type="submission" date="2023-02" db="EMBL/GenBank/DDBJ databases">
        <title>Identification and recombinant expression of a fungal hydrolase from Papiliotrema laurentii that hydrolyzes apple cutin and clears colloidal polyester polyurethane.</title>
        <authorList>
            <consortium name="DOE Joint Genome Institute"/>
            <person name="Roman V.A."/>
            <person name="Bojanowski C."/>
            <person name="Crable B.R."/>
            <person name="Wagner D.N."/>
            <person name="Hung C.S."/>
            <person name="Nadeau L.J."/>
            <person name="Schratz L."/>
            <person name="Haridas S."/>
            <person name="Pangilinan J."/>
            <person name="Lipzen A."/>
            <person name="Na H."/>
            <person name="Yan M."/>
            <person name="Ng V."/>
            <person name="Grigoriev I.V."/>
            <person name="Spatafora J.W."/>
            <person name="Barlow D."/>
            <person name="Biffinger J."/>
            <person name="Kelley-Loughnane N."/>
            <person name="Varaljay V.A."/>
            <person name="Crookes-Goodson W.J."/>
        </authorList>
    </citation>
    <scope>NUCLEOTIDE SEQUENCE</scope>
    <source>
        <strain evidence="2">5307AH</strain>
    </source>
</reference>
<accession>A0AAD9FPP6</accession>
<organism evidence="2 3">
    <name type="scientific">Papiliotrema laurentii</name>
    <name type="common">Cryptococcus laurentii</name>
    <dbReference type="NCBI Taxonomy" id="5418"/>
    <lineage>
        <taxon>Eukaryota</taxon>
        <taxon>Fungi</taxon>
        <taxon>Dikarya</taxon>
        <taxon>Basidiomycota</taxon>
        <taxon>Agaricomycotina</taxon>
        <taxon>Tremellomycetes</taxon>
        <taxon>Tremellales</taxon>
        <taxon>Rhynchogastremaceae</taxon>
        <taxon>Papiliotrema</taxon>
    </lineage>
</organism>
<evidence type="ECO:0000313" key="3">
    <source>
        <dbReference type="Proteomes" id="UP001182556"/>
    </source>
</evidence>
<keyword evidence="1" id="KW-0732">Signal</keyword>
<evidence type="ECO:0000313" key="2">
    <source>
        <dbReference type="EMBL" id="KAK1920697.1"/>
    </source>
</evidence>
<feature type="chain" id="PRO_5042182771" evidence="1">
    <location>
        <begin position="28"/>
        <end position="155"/>
    </location>
</feature>
<sequence length="155" mass="17079">MTTRGALDWTQALLLTAFDDLLCRVAAMTFGVDSLGVPLSQASPKIKFDLPDTASFRALYSKARSSRNKAARKAEMNTAFRAENERYPRLSACKIEGVRLIQDCKSIPGLMAAIGRHRLDILARAWSDFVNQDRIALSETPELGPGQTASCQVFQ</sequence>
<proteinExistence type="predicted"/>
<gene>
    <name evidence="2" type="ORF">DB88DRAFT_126313</name>
</gene>
<name>A0AAD9FPP6_PAPLA</name>
<comment type="caution">
    <text evidence="2">The sequence shown here is derived from an EMBL/GenBank/DDBJ whole genome shotgun (WGS) entry which is preliminary data.</text>
</comment>
<evidence type="ECO:0000256" key="1">
    <source>
        <dbReference type="SAM" id="SignalP"/>
    </source>
</evidence>